<keyword evidence="2 7" id="KW-0378">Hydrolase</keyword>
<dbReference type="PANTHER" id="PTHR47959:SF13">
    <property type="entry name" value="ATP-DEPENDENT RNA HELICASE RHLE"/>
    <property type="match status" value="1"/>
</dbReference>
<dbReference type="Pfam" id="PF00271">
    <property type="entry name" value="Helicase_C"/>
    <property type="match status" value="1"/>
</dbReference>
<dbReference type="InterPro" id="IPR050079">
    <property type="entry name" value="DEAD_box_RNA_helicase"/>
</dbReference>
<dbReference type="GeneID" id="82271108"/>
<dbReference type="InterPro" id="IPR011545">
    <property type="entry name" value="DEAD/DEAH_box_helicase_dom"/>
</dbReference>
<evidence type="ECO:0000256" key="4">
    <source>
        <dbReference type="ARBA" id="ARBA00022840"/>
    </source>
</evidence>
<dbReference type="PANTHER" id="PTHR47959">
    <property type="entry name" value="ATP-DEPENDENT RNA HELICASE RHLE-RELATED"/>
    <property type="match status" value="1"/>
</dbReference>
<protein>
    <submittedName>
        <fullName evidence="11">Superfamily II DNA/RNA helicase</fullName>
    </submittedName>
</protein>
<keyword evidence="1 7" id="KW-0547">Nucleotide-binding</keyword>
<keyword evidence="4 7" id="KW-0067">ATP-binding</keyword>
<comment type="similarity">
    <text evidence="5 7">Belongs to the DEAD box helicase family.</text>
</comment>
<dbReference type="Pfam" id="PF00270">
    <property type="entry name" value="DEAD"/>
    <property type="match status" value="1"/>
</dbReference>
<dbReference type="GO" id="GO:0003676">
    <property type="term" value="F:nucleic acid binding"/>
    <property type="evidence" value="ECO:0007669"/>
    <property type="project" value="InterPro"/>
</dbReference>
<evidence type="ECO:0000259" key="8">
    <source>
        <dbReference type="PROSITE" id="PS51192"/>
    </source>
</evidence>
<dbReference type="InterPro" id="IPR027417">
    <property type="entry name" value="P-loop_NTPase"/>
</dbReference>
<dbReference type="Gene3D" id="3.40.50.300">
    <property type="entry name" value="P-loop containing nucleotide triphosphate hydrolases"/>
    <property type="match status" value="2"/>
</dbReference>
<feature type="short sequence motif" description="Q motif" evidence="6">
    <location>
        <begin position="1"/>
        <end position="29"/>
    </location>
</feature>
<dbReference type="PROSITE" id="PS51194">
    <property type="entry name" value="HELICASE_CTER"/>
    <property type="match status" value="1"/>
</dbReference>
<evidence type="ECO:0000313" key="12">
    <source>
        <dbReference type="Proteomes" id="UP001244295"/>
    </source>
</evidence>
<feature type="domain" description="Helicase ATP-binding" evidence="8">
    <location>
        <begin position="32"/>
        <end position="209"/>
    </location>
</feature>
<sequence>MPFDTLGLTPALAQAAAASGFAAPTAIQAAAIPAILQGRDLRGSAQTGSGKTAAFSLPLLQRLAAEPASSASRRLRALVLVPTRELAAQVGETLEDFARHLPERLKIVVAVGGVSINPQMMRLRGGADIVVATPGRLLDLVEHNALALDAVSTLVLDEADRLFDLGFAEELQRILALLPARRQNLLFSATFPIAIQALADDMLHDPALVDVQGEPGTRPDIVQRAIEVDAARRTQLLRQLLKDNEGTWDRVLVFVATQHAAQTVAEKLYRNGIYAVPFHGDIAQGTRRDILAQFKQSRWDVVIATDLAARGLDIAQLPVVINYDLPRSPTDYIHRIGRTGRAGASGLAISFVSPTTEAHFRLIEKRQGQRVPRERIAGFEPTEAAPVLVDTSGNGGIKGARPSKKDKLRAAAALAAQAGGGEDAD</sequence>
<dbReference type="InterPro" id="IPR000629">
    <property type="entry name" value="RNA-helicase_DEAD-box_CS"/>
</dbReference>
<dbReference type="GO" id="GO:0003724">
    <property type="term" value="F:RNA helicase activity"/>
    <property type="evidence" value="ECO:0007669"/>
    <property type="project" value="InterPro"/>
</dbReference>
<evidence type="ECO:0000256" key="5">
    <source>
        <dbReference type="ARBA" id="ARBA00038437"/>
    </source>
</evidence>
<dbReference type="Proteomes" id="UP001244295">
    <property type="component" value="Unassembled WGS sequence"/>
</dbReference>
<evidence type="ECO:0000259" key="10">
    <source>
        <dbReference type="PROSITE" id="PS51195"/>
    </source>
</evidence>
<dbReference type="SUPFAM" id="SSF52540">
    <property type="entry name" value="P-loop containing nucleoside triphosphate hydrolases"/>
    <property type="match status" value="1"/>
</dbReference>
<dbReference type="EMBL" id="JAUSRR010000002">
    <property type="protein sequence ID" value="MDP9922450.1"/>
    <property type="molecule type" value="Genomic_DNA"/>
</dbReference>
<dbReference type="RefSeq" id="WP_159278842.1">
    <property type="nucleotide sequence ID" value="NZ_BKDH01000003.1"/>
</dbReference>
<gene>
    <name evidence="11" type="ORF">J2W25_001465</name>
</gene>
<dbReference type="SMART" id="SM00487">
    <property type="entry name" value="DEXDc"/>
    <property type="match status" value="1"/>
</dbReference>
<dbReference type="GO" id="GO:0016787">
    <property type="term" value="F:hydrolase activity"/>
    <property type="evidence" value="ECO:0007669"/>
    <property type="project" value="UniProtKB-KW"/>
</dbReference>
<evidence type="ECO:0000256" key="1">
    <source>
        <dbReference type="ARBA" id="ARBA00022741"/>
    </source>
</evidence>
<dbReference type="CDD" id="cd00268">
    <property type="entry name" value="DEADc"/>
    <property type="match status" value="1"/>
</dbReference>
<dbReference type="InterPro" id="IPR001650">
    <property type="entry name" value="Helicase_C-like"/>
</dbReference>
<dbReference type="InterPro" id="IPR014014">
    <property type="entry name" value="RNA_helicase_DEAD_Q_motif"/>
</dbReference>
<dbReference type="CDD" id="cd18787">
    <property type="entry name" value="SF2_C_DEAD"/>
    <property type="match status" value="1"/>
</dbReference>
<dbReference type="AlphaFoldDB" id="A0AAW8DSB4"/>
<dbReference type="PROSITE" id="PS51192">
    <property type="entry name" value="HELICASE_ATP_BIND_1"/>
    <property type="match status" value="1"/>
</dbReference>
<evidence type="ECO:0000256" key="3">
    <source>
        <dbReference type="ARBA" id="ARBA00022806"/>
    </source>
</evidence>
<evidence type="ECO:0000313" key="11">
    <source>
        <dbReference type="EMBL" id="MDP9922450.1"/>
    </source>
</evidence>
<evidence type="ECO:0000256" key="2">
    <source>
        <dbReference type="ARBA" id="ARBA00022801"/>
    </source>
</evidence>
<dbReference type="SMART" id="SM00490">
    <property type="entry name" value="HELICc"/>
    <property type="match status" value="1"/>
</dbReference>
<proteinExistence type="inferred from homology"/>
<dbReference type="GO" id="GO:0005524">
    <property type="term" value="F:ATP binding"/>
    <property type="evidence" value="ECO:0007669"/>
    <property type="project" value="UniProtKB-KW"/>
</dbReference>
<evidence type="ECO:0000256" key="6">
    <source>
        <dbReference type="PROSITE-ProRule" id="PRU00552"/>
    </source>
</evidence>
<feature type="domain" description="Helicase C-terminal" evidence="9">
    <location>
        <begin position="236"/>
        <end position="387"/>
    </location>
</feature>
<dbReference type="GO" id="GO:0005829">
    <property type="term" value="C:cytosol"/>
    <property type="evidence" value="ECO:0007669"/>
    <property type="project" value="TreeGrafter"/>
</dbReference>
<evidence type="ECO:0000256" key="7">
    <source>
        <dbReference type="RuleBase" id="RU000492"/>
    </source>
</evidence>
<dbReference type="InterPro" id="IPR044742">
    <property type="entry name" value="DEAD/DEAH_RhlB"/>
</dbReference>
<dbReference type="PROSITE" id="PS51195">
    <property type="entry name" value="Q_MOTIF"/>
    <property type="match status" value="1"/>
</dbReference>
<reference evidence="11" key="1">
    <citation type="submission" date="2023-07" db="EMBL/GenBank/DDBJ databases">
        <title>Sorghum-associated microbial communities from plants grown in Nebraska, USA.</title>
        <authorList>
            <person name="Schachtman D."/>
        </authorList>
    </citation>
    <scope>NUCLEOTIDE SEQUENCE</scope>
    <source>
        <strain evidence="11">DS2795</strain>
    </source>
</reference>
<feature type="domain" description="DEAD-box RNA helicase Q" evidence="10">
    <location>
        <begin position="1"/>
        <end position="29"/>
    </location>
</feature>
<accession>A0AAW8DSB4</accession>
<comment type="caution">
    <text evidence="11">The sequence shown here is derived from an EMBL/GenBank/DDBJ whole genome shotgun (WGS) entry which is preliminary data.</text>
</comment>
<keyword evidence="3 7" id="KW-0347">Helicase</keyword>
<dbReference type="InterPro" id="IPR014001">
    <property type="entry name" value="Helicase_ATP-bd"/>
</dbReference>
<name>A0AAW8DSB4_9BURK</name>
<dbReference type="PROSITE" id="PS00039">
    <property type="entry name" value="DEAD_ATP_HELICASE"/>
    <property type="match status" value="1"/>
</dbReference>
<evidence type="ECO:0000259" key="9">
    <source>
        <dbReference type="PROSITE" id="PS51194"/>
    </source>
</evidence>
<organism evidence="11 12">
    <name type="scientific">Variovorax boronicumulans</name>
    <dbReference type="NCBI Taxonomy" id="436515"/>
    <lineage>
        <taxon>Bacteria</taxon>
        <taxon>Pseudomonadati</taxon>
        <taxon>Pseudomonadota</taxon>
        <taxon>Betaproteobacteria</taxon>
        <taxon>Burkholderiales</taxon>
        <taxon>Comamonadaceae</taxon>
        <taxon>Variovorax</taxon>
    </lineage>
</organism>